<dbReference type="GO" id="GO:0008168">
    <property type="term" value="F:methyltransferase activity"/>
    <property type="evidence" value="ECO:0007669"/>
    <property type="project" value="UniProtKB-KW"/>
</dbReference>
<proteinExistence type="predicted"/>
<name>A0A4D7AWC3_9HYPH</name>
<dbReference type="GO" id="GO:0032259">
    <property type="term" value="P:methylation"/>
    <property type="evidence" value="ECO:0007669"/>
    <property type="project" value="UniProtKB-KW"/>
</dbReference>
<dbReference type="InterPro" id="IPR038576">
    <property type="entry name" value="Methyltransf_Zn-bd_dom_put_sf"/>
</dbReference>
<dbReference type="InterPro" id="IPR029063">
    <property type="entry name" value="SAM-dependent_MTases_sf"/>
</dbReference>
<dbReference type="Pfam" id="PF08421">
    <property type="entry name" value="Methyltransf_13"/>
    <property type="match status" value="1"/>
</dbReference>
<dbReference type="InterPro" id="IPR013630">
    <property type="entry name" value="Methyltransf_Zn-bd_dom_put"/>
</dbReference>
<dbReference type="KEGG" id="pstg:E8M01_02295"/>
<evidence type="ECO:0000313" key="3">
    <source>
        <dbReference type="EMBL" id="QCI63168.1"/>
    </source>
</evidence>
<evidence type="ECO:0000259" key="2">
    <source>
        <dbReference type="Pfam" id="PF08484"/>
    </source>
</evidence>
<dbReference type="InterPro" id="IPR013691">
    <property type="entry name" value="MeTrfase_14"/>
</dbReference>
<accession>A0A4D7AWC3</accession>
<dbReference type="EMBL" id="CP039690">
    <property type="protein sequence ID" value="QCI63168.1"/>
    <property type="molecule type" value="Genomic_DNA"/>
</dbReference>
<dbReference type="SUPFAM" id="SSF53335">
    <property type="entry name" value="S-adenosyl-L-methionine-dependent methyltransferases"/>
    <property type="match status" value="1"/>
</dbReference>
<dbReference type="PANTHER" id="PTHR43861">
    <property type="entry name" value="TRANS-ACONITATE 2-METHYLTRANSFERASE-RELATED"/>
    <property type="match status" value="1"/>
</dbReference>
<dbReference type="OrthoDB" id="9815644at2"/>
<dbReference type="RefSeq" id="WP_136958630.1">
    <property type="nucleotide sequence ID" value="NZ_CP039690.1"/>
</dbReference>
<dbReference type="Pfam" id="PF13489">
    <property type="entry name" value="Methyltransf_23"/>
    <property type="match status" value="1"/>
</dbReference>
<evidence type="ECO:0000259" key="1">
    <source>
        <dbReference type="Pfam" id="PF08421"/>
    </source>
</evidence>
<keyword evidence="3" id="KW-0489">Methyltransferase</keyword>
<dbReference type="Gene3D" id="6.20.50.110">
    <property type="entry name" value="Methyltransferase, zinc-binding domain"/>
    <property type="match status" value="1"/>
</dbReference>
<gene>
    <name evidence="3" type="ORF">E8M01_02295</name>
</gene>
<dbReference type="CDD" id="cd02440">
    <property type="entry name" value="AdoMet_MTases"/>
    <property type="match status" value="1"/>
</dbReference>
<dbReference type="PANTHER" id="PTHR43861:SF5">
    <property type="entry name" value="BLL5978 PROTEIN"/>
    <property type="match status" value="1"/>
</dbReference>
<protein>
    <submittedName>
        <fullName evidence="3">Class I SAM-dependent methyltransferase</fullName>
    </submittedName>
</protein>
<organism evidence="3 4">
    <name type="scientific">Phreatobacter stygius</name>
    <dbReference type="NCBI Taxonomy" id="1940610"/>
    <lineage>
        <taxon>Bacteria</taxon>
        <taxon>Pseudomonadati</taxon>
        <taxon>Pseudomonadota</taxon>
        <taxon>Alphaproteobacteria</taxon>
        <taxon>Hyphomicrobiales</taxon>
        <taxon>Phreatobacteraceae</taxon>
        <taxon>Phreatobacter</taxon>
    </lineage>
</organism>
<feature type="domain" description="C-methyltransferase" evidence="2">
    <location>
        <begin position="254"/>
        <end position="408"/>
    </location>
</feature>
<feature type="domain" description="Methyltransferase putative zinc binding" evidence="1">
    <location>
        <begin position="11"/>
        <end position="69"/>
    </location>
</feature>
<reference evidence="3 4" key="1">
    <citation type="submission" date="2019-04" db="EMBL/GenBank/DDBJ databases">
        <title>Phreatobacter aquaticus sp. nov.</title>
        <authorList>
            <person name="Choi A."/>
        </authorList>
    </citation>
    <scope>NUCLEOTIDE SEQUENCE [LARGE SCALE GENOMIC DNA]</scope>
    <source>
        <strain evidence="3 4">KCTC 52518</strain>
    </source>
</reference>
<sequence>MTAIVTRRTSCRLCDSKNVERVVNLEPIPLSENYTTDPSVAAQAPRFPIDVYMCADCGHVQQLDVIDPKFLWDSYTYYSGEAKGMPEHFGQMSDKFIRKAEPPAGALVIDIGSNDGSLLKPFKNAGYRVLGIDPAKDAAQRANDAGIPTITSLMTLDLAKKIREEHGPAHIICAFNVFAHADDLGEIAECVRIMLAPDGLFFFEAQYLMDIIDGVLIATIFHEHMSHHSVKPMVRFLDQHGLELVAAERARIQHGSLIGTVQLKGGGRPVEASVQQLVALEDERRLDDLDVLRAFDAKLKQLREQTAGLASKWRNEGKTIAGYGAARSGPTLIAQLGLAGTIDFIVDDHPQKVGKLASGDGIPIVPTAELLKRMPDYAVILAWVHSQKIIESNQEYLNNGGHFVVLCPETRVVGRDGDIKL</sequence>
<keyword evidence="4" id="KW-1185">Reference proteome</keyword>
<dbReference type="Gene3D" id="3.40.50.150">
    <property type="entry name" value="Vaccinia Virus protein VP39"/>
    <property type="match status" value="1"/>
</dbReference>
<dbReference type="Gene3D" id="6.10.250.3100">
    <property type="match status" value="1"/>
</dbReference>
<dbReference type="AlphaFoldDB" id="A0A4D7AWC3"/>
<dbReference type="Gene3D" id="3.40.50.720">
    <property type="entry name" value="NAD(P)-binding Rossmann-like Domain"/>
    <property type="match status" value="1"/>
</dbReference>
<keyword evidence="3" id="KW-0808">Transferase</keyword>
<dbReference type="Proteomes" id="UP000298781">
    <property type="component" value="Chromosome"/>
</dbReference>
<evidence type="ECO:0000313" key="4">
    <source>
        <dbReference type="Proteomes" id="UP000298781"/>
    </source>
</evidence>
<dbReference type="Pfam" id="PF08484">
    <property type="entry name" value="Methyltransf_14"/>
    <property type="match status" value="1"/>
</dbReference>